<proteinExistence type="predicted"/>
<gene>
    <name evidence="1" type="ORF">CXB77_06095</name>
</gene>
<keyword evidence="2" id="KW-1185">Reference proteome</keyword>
<evidence type="ECO:0000313" key="1">
    <source>
        <dbReference type="EMBL" id="PQJ96771.1"/>
    </source>
</evidence>
<organism evidence="1 2">
    <name type="scientific">Chromatium okenii</name>
    <dbReference type="NCBI Taxonomy" id="61644"/>
    <lineage>
        <taxon>Bacteria</taxon>
        <taxon>Pseudomonadati</taxon>
        <taxon>Pseudomonadota</taxon>
        <taxon>Gammaproteobacteria</taxon>
        <taxon>Chromatiales</taxon>
        <taxon>Chromatiaceae</taxon>
        <taxon>Chromatium</taxon>
    </lineage>
</organism>
<dbReference type="AlphaFoldDB" id="A0A2S7XTL4"/>
<accession>A0A2S7XTL4</accession>
<sequence length="76" mass="8979">MISLTYLINFNKKLRWRTVPPPQKINQPTNQPIGSFKITSNKKYKSLIFTKFLGLRAAQTGRRCDLRKSRQNRTRL</sequence>
<evidence type="ECO:0000313" key="2">
    <source>
        <dbReference type="Proteomes" id="UP000239936"/>
    </source>
</evidence>
<dbReference type="Proteomes" id="UP000239936">
    <property type="component" value="Unassembled WGS sequence"/>
</dbReference>
<name>A0A2S7XTL4_9GAMM</name>
<dbReference type="EMBL" id="PPGH01000033">
    <property type="protein sequence ID" value="PQJ96771.1"/>
    <property type="molecule type" value="Genomic_DNA"/>
</dbReference>
<keyword evidence="1" id="KW-0614">Plasmid</keyword>
<protein>
    <submittedName>
        <fullName evidence="1">Uncharacterized protein</fullName>
    </submittedName>
</protein>
<comment type="caution">
    <text evidence="1">The sequence shown here is derived from an EMBL/GenBank/DDBJ whole genome shotgun (WGS) entry which is preliminary data.</text>
</comment>
<reference evidence="1 2" key="1">
    <citation type="submission" date="2018-01" db="EMBL/GenBank/DDBJ databases">
        <title>The complete genome sequence of Chromatium okenii LaCa, a purple sulfur bacterium with a turbulent life.</title>
        <authorList>
            <person name="Luedin S.M."/>
            <person name="Liechti N."/>
            <person name="Storelli N."/>
            <person name="Danza F."/>
            <person name="Wittwer M."/>
            <person name="Pothier J.F."/>
            <person name="Tonolla M.A."/>
        </authorList>
    </citation>
    <scope>NUCLEOTIDE SEQUENCE [LARGE SCALE GENOMIC DNA]</scope>
    <source>
        <strain evidence="1 2">LaCa</strain>
        <plasmid evidence="1">pCok152</plasmid>
    </source>
</reference>
<geneLocation type="plasmid" evidence="1">
    <name>pCok152</name>
</geneLocation>